<dbReference type="PANTHER" id="PTHR33165:SF36">
    <property type="entry name" value="DUF295 DOMAIN-CONTAINING PROTEIN"/>
    <property type="match status" value="1"/>
</dbReference>
<dbReference type="PANTHER" id="PTHR33165">
    <property type="entry name" value="F-BOX DOMAIN CONTAINING PROTEIN-LIKE-RELATED"/>
    <property type="match status" value="1"/>
</dbReference>
<evidence type="ECO:0000313" key="3">
    <source>
        <dbReference type="Proteomes" id="UP000324897"/>
    </source>
</evidence>
<feature type="domain" description="KIB1-4 beta-propeller" evidence="1">
    <location>
        <begin position="94"/>
        <end position="357"/>
    </location>
</feature>
<keyword evidence="3" id="KW-1185">Reference proteome</keyword>
<dbReference type="AlphaFoldDB" id="A0A5J9W5K8"/>
<evidence type="ECO:0000313" key="2">
    <source>
        <dbReference type="EMBL" id="TVU42620.1"/>
    </source>
</evidence>
<dbReference type="Proteomes" id="UP000324897">
    <property type="component" value="Unassembled WGS sequence"/>
</dbReference>
<dbReference type="Gramene" id="TVU42620">
    <property type="protein sequence ID" value="TVU42620"/>
    <property type="gene ID" value="EJB05_09039"/>
</dbReference>
<accession>A0A5J9W5K8</accession>
<dbReference type="OrthoDB" id="687736at2759"/>
<comment type="caution">
    <text evidence="2">The sequence shown here is derived from an EMBL/GenBank/DDBJ whole genome shotgun (WGS) entry which is preliminary data.</text>
</comment>
<evidence type="ECO:0000259" key="1">
    <source>
        <dbReference type="Pfam" id="PF03478"/>
    </source>
</evidence>
<organism evidence="2 3">
    <name type="scientific">Eragrostis curvula</name>
    <name type="common">weeping love grass</name>
    <dbReference type="NCBI Taxonomy" id="38414"/>
    <lineage>
        <taxon>Eukaryota</taxon>
        <taxon>Viridiplantae</taxon>
        <taxon>Streptophyta</taxon>
        <taxon>Embryophyta</taxon>
        <taxon>Tracheophyta</taxon>
        <taxon>Spermatophyta</taxon>
        <taxon>Magnoliopsida</taxon>
        <taxon>Liliopsida</taxon>
        <taxon>Poales</taxon>
        <taxon>Poaceae</taxon>
        <taxon>PACMAD clade</taxon>
        <taxon>Chloridoideae</taxon>
        <taxon>Eragrostideae</taxon>
        <taxon>Eragrostidinae</taxon>
        <taxon>Eragrostis</taxon>
    </lineage>
</organism>
<name>A0A5J9W5K8_9POAL</name>
<sequence>MQCSLGRRRLSPHGGWASLHEDLVQLIGWRVLAAGDLLDYTRFRAVCSGWNAGAVSPRGRGLADTRFHPRRWMMFPEGHGLYPGHPDLGGYVRFVNLSSGDFVRVHLPLFRDSTDVAIDSTDGGLLLLLQKHDVAVRLVNPFTGDVADLPPLLPLLPLLEPQRGRRLSCISEYHTFLELSIFRTGVCAAVNVTAAGEIIVMLAIDRRHRVAYATVGDRQWCLSAWKLPRLSARTMALQGKLLYAAAVNAADVYIYQIDLLQQQDGLSLPPPKMIAKCPLVGKIGSAHLVEGASELMLVGFPDASREHLEVYRVADLASGKVVPVTNIGEHAIFLEERGVCVSANKGFPSVLGNTVICNHRQTRQVDTCNPWERLSSCSRYDQFDLDSGTWSPALDADILHRDRAPARPYMLGHHILTCCNRYYWNTGLIFCSPMISR</sequence>
<dbReference type="InterPro" id="IPR005174">
    <property type="entry name" value="KIB1-4_b-propeller"/>
</dbReference>
<reference evidence="2 3" key="1">
    <citation type="journal article" date="2019" name="Sci. Rep.">
        <title>A high-quality genome of Eragrostis curvula grass provides insights into Poaceae evolution and supports new strategies to enhance forage quality.</title>
        <authorList>
            <person name="Carballo J."/>
            <person name="Santos B.A.C.M."/>
            <person name="Zappacosta D."/>
            <person name="Garbus I."/>
            <person name="Selva J.P."/>
            <person name="Gallo C.A."/>
            <person name="Diaz A."/>
            <person name="Albertini E."/>
            <person name="Caccamo M."/>
            <person name="Echenique V."/>
        </authorList>
    </citation>
    <scope>NUCLEOTIDE SEQUENCE [LARGE SCALE GENOMIC DNA]</scope>
    <source>
        <strain evidence="3">cv. Victoria</strain>
        <tissue evidence="2">Leaf</tissue>
    </source>
</reference>
<proteinExistence type="predicted"/>
<feature type="non-terminal residue" evidence="2">
    <location>
        <position position="1"/>
    </location>
</feature>
<dbReference type="Pfam" id="PF03478">
    <property type="entry name" value="Beta-prop_KIB1-4"/>
    <property type="match status" value="1"/>
</dbReference>
<gene>
    <name evidence="2" type="ORF">EJB05_09039</name>
</gene>
<dbReference type="EMBL" id="RWGY01000005">
    <property type="protein sequence ID" value="TVU42620.1"/>
    <property type="molecule type" value="Genomic_DNA"/>
</dbReference>
<protein>
    <recommendedName>
        <fullName evidence="1">KIB1-4 beta-propeller domain-containing protein</fullName>
    </recommendedName>
</protein>